<dbReference type="PIRSF" id="PIRSF017388">
    <property type="entry name" value="Esterase_lipase"/>
    <property type="match status" value="1"/>
</dbReference>
<feature type="active site" description="Charge relay system" evidence="2">
    <location>
        <position position="214"/>
    </location>
</feature>
<feature type="binding site" evidence="3">
    <location>
        <position position="47"/>
    </location>
    <ligand>
        <name>substrate</name>
    </ligand>
</feature>
<dbReference type="OrthoDB" id="9786110at2"/>
<evidence type="ECO:0000313" key="6">
    <source>
        <dbReference type="EMBL" id="QED49987.1"/>
    </source>
</evidence>
<dbReference type="InterPro" id="IPR050266">
    <property type="entry name" value="AB_hydrolase_sf"/>
</dbReference>
<evidence type="ECO:0000259" key="5">
    <source>
        <dbReference type="Pfam" id="PF12146"/>
    </source>
</evidence>
<dbReference type="STRING" id="1742359.GCA_001439625_04472"/>
<name>A0A5B8ZAU1_CYTDA</name>
<dbReference type="PANTHER" id="PTHR43798:SF31">
    <property type="entry name" value="AB HYDROLASE SUPERFAMILY PROTEIN YCLE"/>
    <property type="match status" value="1"/>
</dbReference>
<evidence type="ECO:0000313" key="7">
    <source>
        <dbReference type="Proteomes" id="UP000321555"/>
    </source>
</evidence>
<dbReference type="SUPFAM" id="SSF53474">
    <property type="entry name" value="alpha/beta-Hydrolases"/>
    <property type="match status" value="1"/>
</dbReference>
<feature type="transmembrane region" description="Helical" evidence="4">
    <location>
        <begin position="108"/>
        <end position="126"/>
    </location>
</feature>
<evidence type="ECO:0000256" key="4">
    <source>
        <dbReference type="SAM" id="Phobius"/>
    </source>
</evidence>
<dbReference type="EMBL" id="CP042593">
    <property type="protein sequence ID" value="QED49987.1"/>
    <property type="molecule type" value="Genomic_DNA"/>
</dbReference>
<keyword evidence="4" id="KW-0472">Membrane</keyword>
<dbReference type="InterPro" id="IPR029058">
    <property type="entry name" value="AB_hydrolase_fold"/>
</dbReference>
<keyword evidence="4" id="KW-0812">Transmembrane</keyword>
<dbReference type="Pfam" id="PF12146">
    <property type="entry name" value="Hydrolase_4"/>
    <property type="match status" value="1"/>
</dbReference>
<sequence>MNKFKADGLKYTKHFTNIVGCKKCIIIYNYTLGGDAAVIGCLCIHGFTGAPSEVEPLVAYLKKRTNWEIAVPTLPGHGETLSLKGIEYKNWIEHAEQELQRLIEKCETVYVIGFSMGGLIASYLAVHYPVKKLVLLSAAALYVSPKILFRDMGEMVKDLFRGRLSENEMFIRYKRKIKATPITATLQFRRLVAAIRPILNQVTIPTLIAQGEIDGVVPPKSAQYLYQNIGTTAKKLIYLKESKHLICHSKEKEKLFTEIHHFLS</sequence>
<evidence type="ECO:0000256" key="1">
    <source>
        <dbReference type="ARBA" id="ARBA00022801"/>
    </source>
</evidence>
<feature type="active site" description="Nucleophile" evidence="2">
    <location>
        <position position="115"/>
    </location>
</feature>
<keyword evidence="4" id="KW-1133">Transmembrane helix</keyword>
<dbReference type="Proteomes" id="UP000321555">
    <property type="component" value="Chromosome"/>
</dbReference>
<gene>
    <name evidence="6" type="ORF">FSZ17_03160</name>
</gene>
<feature type="binding site" evidence="3">
    <location>
        <position position="116"/>
    </location>
    <ligand>
        <name>substrate</name>
    </ligand>
</feature>
<feature type="domain" description="Serine aminopeptidase S33" evidence="5">
    <location>
        <begin position="42"/>
        <end position="248"/>
    </location>
</feature>
<dbReference type="AlphaFoldDB" id="A0A5B8ZAU1"/>
<dbReference type="KEGG" id="bda:FSZ17_03160"/>
<keyword evidence="1 6" id="KW-0378">Hydrolase</keyword>
<dbReference type="InterPro" id="IPR022742">
    <property type="entry name" value="Hydrolase_4"/>
</dbReference>
<keyword evidence="7" id="KW-1185">Reference proteome</keyword>
<feature type="active site" description="Charge relay system" evidence="2">
    <location>
        <position position="244"/>
    </location>
</feature>
<organism evidence="6 7">
    <name type="scientific">Cytobacillus dafuensis</name>
    <name type="common">Bacillus dafuensis</name>
    <dbReference type="NCBI Taxonomy" id="1742359"/>
    <lineage>
        <taxon>Bacteria</taxon>
        <taxon>Bacillati</taxon>
        <taxon>Bacillota</taxon>
        <taxon>Bacilli</taxon>
        <taxon>Bacillales</taxon>
        <taxon>Bacillaceae</taxon>
        <taxon>Cytobacillus</taxon>
    </lineage>
</organism>
<dbReference type="InterPro" id="IPR012354">
    <property type="entry name" value="Esterase_lipase"/>
</dbReference>
<dbReference type="PANTHER" id="PTHR43798">
    <property type="entry name" value="MONOACYLGLYCEROL LIPASE"/>
    <property type="match status" value="1"/>
</dbReference>
<dbReference type="GO" id="GO:0016020">
    <property type="term" value="C:membrane"/>
    <property type="evidence" value="ECO:0007669"/>
    <property type="project" value="TreeGrafter"/>
</dbReference>
<protein>
    <submittedName>
        <fullName evidence="6">Alpha/beta fold hydrolase</fullName>
    </submittedName>
</protein>
<dbReference type="Gene3D" id="3.40.50.1820">
    <property type="entry name" value="alpha/beta hydrolase"/>
    <property type="match status" value="1"/>
</dbReference>
<evidence type="ECO:0000256" key="3">
    <source>
        <dbReference type="PIRSR" id="PIRSR017388-2"/>
    </source>
</evidence>
<evidence type="ECO:0000256" key="2">
    <source>
        <dbReference type="PIRSR" id="PIRSR017388-1"/>
    </source>
</evidence>
<dbReference type="GO" id="GO:0052689">
    <property type="term" value="F:carboxylic ester hydrolase activity"/>
    <property type="evidence" value="ECO:0007669"/>
    <property type="project" value="InterPro"/>
</dbReference>
<proteinExistence type="predicted"/>
<accession>A0A5B8ZAU1</accession>
<reference evidence="7" key="1">
    <citation type="submission" date="2019-08" db="EMBL/GenBank/DDBJ databases">
        <authorList>
            <person name="Zheng X."/>
        </authorList>
    </citation>
    <scope>NUCLEOTIDE SEQUENCE [LARGE SCALE GENOMIC DNA]</scope>
    <source>
        <strain evidence="7">FJAT-25496</strain>
    </source>
</reference>